<organism evidence="5 6">
    <name type="scientific">Streptomyces seoulensis</name>
    <dbReference type="NCBI Taxonomy" id="73044"/>
    <lineage>
        <taxon>Bacteria</taxon>
        <taxon>Bacillati</taxon>
        <taxon>Actinomycetota</taxon>
        <taxon>Actinomycetes</taxon>
        <taxon>Kitasatosporales</taxon>
        <taxon>Streptomycetaceae</taxon>
        <taxon>Streptomyces</taxon>
    </lineage>
</organism>
<dbReference type="SUPFAM" id="SSF54631">
    <property type="entry name" value="CBS-domain pair"/>
    <property type="match status" value="1"/>
</dbReference>
<keyword evidence="1" id="KW-0677">Repeat</keyword>
<dbReference type="InterPro" id="IPR000644">
    <property type="entry name" value="CBS_dom"/>
</dbReference>
<evidence type="ECO:0000313" key="5">
    <source>
        <dbReference type="EMBL" id="QBJ89032.1"/>
    </source>
</evidence>
<feature type="domain" description="CBS" evidence="4">
    <location>
        <begin position="55"/>
        <end position="112"/>
    </location>
</feature>
<feature type="region of interest" description="Disordered" evidence="3">
    <location>
        <begin position="1"/>
        <end position="38"/>
    </location>
</feature>
<dbReference type="PROSITE" id="PS51371">
    <property type="entry name" value="CBS"/>
    <property type="match status" value="2"/>
</dbReference>
<evidence type="ECO:0000259" key="4">
    <source>
        <dbReference type="PROSITE" id="PS51371"/>
    </source>
</evidence>
<protein>
    <submittedName>
        <fullName evidence="5">CBS domain-containing protein</fullName>
    </submittedName>
</protein>
<dbReference type="SMART" id="SM00116">
    <property type="entry name" value="CBS"/>
    <property type="match status" value="2"/>
</dbReference>
<dbReference type="InterPro" id="IPR051462">
    <property type="entry name" value="CBS_domain-containing"/>
</dbReference>
<sequence length="189" mass="19779">MGAPQGGGGVLPPWPDASPFAPRRGGPDASRGTRWGVGPWPIKEEVAMDSVREIMTGNPTTVDGRESVTSVARTMRDDGVDVVLVVEGGALRGLVSDHDLVVRALAEAADAENMTVAEVVREGLVTVDIDDGLDNVARLMEENAVRQVAVIESGSPVGVVNASDPRLQGRSGRIDSPTPEHARKSRGGN</sequence>
<evidence type="ECO:0000256" key="1">
    <source>
        <dbReference type="ARBA" id="ARBA00022737"/>
    </source>
</evidence>
<dbReference type="PANTHER" id="PTHR48108:SF34">
    <property type="entry name" value="CBS DOMAIN-CONTAINING PROTEIN YHCV"/>
    <property type="match status" value="1"/>
</dbReference>
<gene>
    <name evidence="5" type="ORF">D0Z67_00955</name>
</gene>
<dbReference type="Pfam" id="PF00571">
    <property type="entry name" value="CBS"/>
    <property type="match status" value="2"/>
</dbReference>
<keyword evidence="6" id="KW-1185">Reference proteome</keyword>
<dbReference type="PANTHER" id="PTHR48108">
    <property type="entry name" value="CBS DOMAIN-CONTAINING PROTEIN CBSX2, CHLOROPLASTIC"/>
    <property type="match status" value="1"/>
</dbReference>
<dbReference type="KEGG" id="sseo:D0Z67_00955"/>
<dbReference type="STRING" id="73044.GCA_000725795_02298"/>
<evidence type="ECO:0000256" key="2">
    <source>
        <dbReference type="PROSITE-ProRule" id="PRU00703"/>
    </source>
</evidence>
<keyword evidence="2" id="KW-0129">CBS domain</keyword>
<name>A0A4P6TR21_STRSO</name>
<feature type="region of interest" description="Disordered" evidence="3">
    <location>
        <begin position="159"/>
        <end position="189"/>
    </location>
</feature>
<dbReference type="EMBL" id="CP032229">
    <property type="protein sequence ID" value="QBJ89032.1"/>
    <property type="molecule type" value="Genomic_DNA"/>
</dbReference>
<accession>A0A4P6TR21</accession>
<dbReference type="OrthoDB" id="9789996at2"/>
<evidence type="ECO:0000313" key="6">
    <source>
        <dbReference type="Proteomes" id="UP000292547"/>
    </source>
</evidence>
<reference evidence="5 6" key="1">
    <citation type="submission" date="2018-08" db="EMBL/GenBank/DDBJ databases">
        <title>The complete genome sequence of Streptomyces seoulensis, a pioneer strain for nickel superoxide dismutase discovery.</title>
        <authorList>
            <person name="Shin J."/>
            <person name="Lee J.-S."/>
            <person name="Lee E.-J."/>
            <person name="Youn H.-D."/>
        </authorList>
    </citation>
    <scope>NUCLEOTIDE SEQUENCE [LARGE SCALE GENOMIC DNA]</scope>
    <source>
        <strain evidence="5 6">KCTC 9819</strain>
    </source>
</reference>
<evidence type="ECO:0000256" key="3">
    <source>
        <dbReference type="SAM" id="MobiDB-lite"/>
    </source>
</evidence>
<feature type="compositionally biased region" description="Gly residues" evidence="3">
    <location>
        <begin position="1"/>
        <end position="10"/>
    </location>
</feature>
<dbReference type="AlphaFoldDB" id="A0A4P6TR21"/>
<proteinExistence type="predicted"/>
<dbReference type="Proteomes" id="UP000292547">
    <property type="component" value="Chromosome"/>
</dbReference>
<dbReference type="InterPro" id="IPR046342">
    <property type="entry name" value="CBS_dom_sf"/>
</dbReference>
<dbReference type="Gene3D" id="3.10.580.10">
    <property type="entry name" value="CBS-domain"/>
    <property type="match status" value="1"/>
</dbReference>
<feature type="domain" description="CBS" evidence="4">
    <location>
        <begin position="119"/>
        <end position="176"/>
    </location>
</feature>